<keyword evidence="4" id="KW-0732">Signal</keyword>
<name>A0A915PHT5_9BILA</name>
<feature type="domain" description="Cadherin" evidence="12">
    <location>
        <begin position="493"/>
        <end position="593"/>
    </location>
</feature>
<dbReference type="WBParaSite" id="sdigi.contig17.g1579.t1">
    <property type="protein sequence ID" value="sdigi.contig17.g1579.t1"/>
    <property type="gene ID" value="sdigi.contig17.g1579"/>
</dbReference>
<keyword evidence="3" id="KW-0812">Transmembrane</keyword>
<evidence type="ECO:0000256" key="10">
    <source>
        <dbReference type="ARBA" id="ARBA00023180"/>
    </source>
</evidence>
<dbReference type="FunFam" id="2.60.40.60:FF:000104">
    <property type="entry name" value="cadherin-23 isoform X1"/>
    <property type="match status" value="1"/>
</dbReference>
<dbReference type="GO" id="GO:0005886">
    <property type="term" value="C:plasma membrane"/>
    <property type="evidence" value="ECO:0007669"/>
    <property type="project" value="UniProtKB-SubCell"/>
</dbReference>
<dbReference type="PRINTS" id="PR00205">
    <property type="entry name" value="CADHERIN"/>
</dbReference>
<dbReference type="GO" id="GO:0007156">
    <property type="term" value="P:homophilic cell adhesion via plasma membrane adhesion molecules"/>
    <property type="evidence" value="ECO:0007669"/>
    <property type="project" value="InterPro"/>
</dbReference>
<dbReference type="Gene3D" id="2.60.40.60">
    <property type="entry name" value="Cadherins"/>
    <property type="match status" value="12"/>
</dbReference>
<keyword evidence="8" id="KW-1133">Transmembrane helix</keyword>
<sequence length="1736" mass="193940">MSPCLILKHNLISNAVYHATHFEQLLSRIFAFCNAPEGTLIGKITLETNLSYRLNGHNQFVSVDIQTGEIRTSASLDRETITPNGTIILFLTAEQERIITVRINVLDINDNSPTFPSRFLEVSIVESAVIGGRIRLQPASDPDLAENGTIVNYELKDEKEFFALVRSSNSTGGDVLLLELLAKLDRETKDLFVLNISAYDGGNPPRTGHCVVYVNVLDANDNPPTFRQSRYDVQLNESVQPDVVVLRVEATDADVGDNGRITYRFASNLSKHFQVDPDTGAISVQASGLDCPREDCLQNCGGMCVLAVEAEDHGDPKLVGHTLIAFTFKVILSSFAKLWIFCRTYPTGSKFASVSSETAVGSTVAVITTNDEDAGQNVRLSLVDGNNENYFRLENGKNYGILRQNRLVDKPIEQFLLKFRATDDGVPPRFCERTLTVSILRIMYVKRFEIRDDALKDVTSSAECSARRFDALMKLVGFQIFVLKLNDTAPILREKLLKVDIMENAAAGSFVAAIQALAEGELHFSIIENSANDELFSVGNKTGIVTLSQTWPNHTKWNYKVEVMIRKAAPSDKFSICIIQVAIIDVNDHEPQFSFPFYEIEVSEDAPPLSVIFKVTATDKDHGNNSVISYNMESSVKRHLFMVKESSGEVLLRKKLDRETEKQHKISITAVDHGTPSRSSTALLIINVLDVNDNDPYFAQLEYHGYIIRGDPAGTHLVQLEAFDDDSHQFSQISYLLYHTAPSFLELDHATGRMNLAVHADLLDFGQKIKVTVGAKDNGGRLSRNNATVHIWLLDSVRQIPQFNAANNWSIEINENSFPEKVLASFSVYPAAENIRYRINTTDLLIDEFTGHVRARRSFDREVEPRIGFTVYADGEWSTGMRQGTLKILDQNDNSPICELDGAVHFIIDARERDIGRELFRLSCYDPDDGPNGLVTYSINSNFFGIDSEIGIIRLLKFPDGLNQLQFHVTATDGGEQPRHSTIKVVVEIKGDESIYTFPPVITLCIPEDVPLGTILTNLTPKNTTQHFEFRTSANAENYPIQVLPSGEVFVASMIDYEILNHLSISVTAFNLEKKSISNKHDFLLQLYVEDINDNVPQCPLNSKFLIPENNIPGAIVGFFNAFDNDSGPNGTLFYELTYDSEKTFSIDPHIGIIRALSVLDFELAQFHNVTVIVTDGGLLRTECIVVVEVIDSNDNEPHWEQEYHHFYASSSIEDSFVGKVKAADLDSVLNGEVRYKLQQKWLPFKIDEISGILTRNGSLAPNHVYNITIIATDRGTPPLSSATFVFVHTAAEDDCIPNFINYPRTDIEIDNSLFGKVITQVHAVACGAEVLYSLSYGDSHYGSHTNFVLFWIDSIDGSIFLTEVIDAHIGQRLELIVKAETTSTSNNLTFGVVVIEKRNEKSGADANTIHIKENNNVNKVCAKIEAFGNSLQLLRQIPRGKTFHFEGQDLVCDEVLDREKVSSYRLVVAGSNDSMKKIISVQVDDENDNFPECFGTKAILVGSESSFIPWNCFDKDAGLNGTIGYKVVKNAEIVSEINDNGFTVSPFTGDLQHFSVLVYDRNDGVGYRDNDKLQKSIELHFILIPVNMGLRKQIEFQEQYRIDQDIQPGTVFGTIAAETGAVVEYFITSFKNEQHMDSIQWADVDRQTGQLRVNRRPDCGLANMEITILSEGFTKTITVVAFACEYEFAMTSAHLSDRFMLSCCSVMKQNLLILSFDLFVHFDHSGSFIRCREPI</sequence>
<feature type="domain" description="Cadherin" evidence="12">
    <location>
        <begin position="346"/>
        <end position="492"/>
    </location>
</feature>
<feature type="domain" description="Cadherin" evidence="12">
    <location>
        <begin position="594"/>
        <end position="698"/>
    </location>
</feature>
<reference evidence="14" key="1">
    <citation type="submission" date="2022-11" db="UniProtKB">
        <authorList>
            <consortium name="WormBaseParasite"/>
        </authorList>
    </citation>
    <scope>IDENTIFICATION</scope>
</reference>
<feature type="domain" description="Cadherin" evidence="12">
    <location>
        <begin position="998"/>
        <end position="1099"/>
    </location>
</feature>
<evidence type="ECO:0000256" key="3">
    <source>
        <dbReference type="ARBA" id="ARBA00022692"/>
    </source>
</evidence>
<dbReference type="PANTHER" id="PTHR24025">
    <property type="entry name" value="DESMOGLEIN FAMILY MEMBER"/>
    <property type="match status" value="1"/>
</dbReference>
<keyword evidence="2" id="KW-1003">Cell membrane</keyword>
<dbReference type="FunFam" id="2.60.40.60:FF:000007">
    <property type="entry name" value="Protocadherin alpha 2"/>
    <property type="match status" value="1"/>
</dbReference>
<feature type="domain" description="Cadherin" evidence="12">
    <location>
        <begin position="116"/>
        <end position="226"/>
    </location>
</feature>
<evidence type="ECO:0000256" key="9">
    <source>
        <dbReference type="ARBA" id="ARBA00023136"/>
    </source>
</evidence>
<dbReference type="InterPro" id="IPR015919">
    <property type="entry name" value="Cadherin-like_sf"/>
</dbReference>
<dbReference type="InterPro" id="IPR002126">
    <property type="entry name" value="Cadherin-like_dom"/>
</dbReference>
<dbReference type="SUPFAM" id="SSF49313">
    <property type="entry name" value="Cadherin-like"/>
    <property type="match status" value="12"/>
</dbReference>
<keyword evidence="7" id="KW-0130">Cell adhesion</keyword>
<dbReference type="SMART" id="SM00112">
    <property type="entry name" value="CA"/>
    <property type="match status" value="12"/>
</dbReference>
<dbReference type="GO" id="GO:0005911">
    <property type="term" value="C:cell-cell junction"/>
    <property type="evidence" value="ECO:0007669"/>
    <property type="project" value="TreeGrafter"/>
</dbReference>
<feature type="domain" description="Cadherin" evidence="12">
    <location>
        <begin position="1457"/>
        <end position="1495"/>
    </location>
</feature>
<dbReference type="InterPro" id="IPR050971">
    <property type="entry name" value="Cadherin-domain_protein"/>
</dbReference>
<dbReference type="GO" id="GO:0005509">
    <property type="term" value="F:calcium ion binding"/>
    <property type="evidence" value="ECO:0007669"/>
    <property type="project" value="UniProtKB-UniRule"/>
</dbReference>
<keyword evidence="5" id="KW-0677">Repeat</keyword>
<feature type="domain" description="Cadherin" evidence="12">
    <location>
        <begin position="1107"/>
        <end position="1200"/>
    </location>
</feature>
<evidence type="ECO:0000256" key="5">
    <source>
        <dbReference type="ARBA" id="ARBA00022737"/>
    </source>
</evidence>
<organism evidence="13 14">
    <name type="scientific">Setaria digitata</name>
    <dbReference type="NCBI Taxonomy" id="48799"/>
    <lineage>
        <taxon>Eukaryota</taxon>
        <taxon>Metazoa</taxon>
        <taxon>Ecdysozoa</taxon>
        <taxon>Nematoda</taxon>
        <taxon>Chromadorea</taxon>
        <taxon>Rhabditida</taxon>
        <taxon>Spirurina</taxon>
        <taxon>Spiruromorpha</taxon>
        <taxon>Filarioidea</taxon>
        <taxon>Setariidae</taxon>
        <taxon>Setaria</taxon>
    </lineage>
</organism>
<protein>
    <submittedName>
        <fullName evidence="14">Cadherin domain-containing protein</fullName>
    </submittedName>
</protein>
<dbReference type="Pfam" id="PF25374">
    <property type="entry name" value="Cadherin_FAT4_N"/>
    <property type="match status" value="1"/>
</dbReference>
<evidence type="ECO:0000256" key="4">
    <source>
        <dbReference type="ARBA" id="ARBA00022729"/>
    </source>
</evidence>
<feature type="domain" description="Cadherin" evidence="12">
    <location>
        <begin position="1204"/>
        <end position="1300"/>
    </location>
</feature>
<keyword evidence="13" id="KW-1185">Reference proteome</keyword>
<evidence type="ECO:0000256" key="7">
    <source>
        <dbReference type="ARBA" id="ARBA00022889"/>
    </source>
</evidence>
<accession>A0A915PHT5</accession>
<dbReference type="Proteomes" id="UP000887581">
    <property type="component" value="Unplaced"/>
</dbReference>
<dbReference type="PROSITE" id="PS00232">
    <property type="entry name" value="CADHERIN_1"/>
    <property type="match status" value="2"/>
</dbReference>
<feature type="domain" description="Cadherin" evidence="12">
    <location>
        <begin position="916"/>
        <end position="1002"/>
    </location>
</feature>
<dbReference type="InterPro" id="IPR020894">
    <property type="entry name" value="Cadherin_CS"/>
</dbReference>
<dbReference type="CDD" id="cd11304">
    <property type="entry name" value="Cadherin_repeat"/>
    <property type="match status" value="13"/>
</dbReference>
<evidence type="ECO:0000256" key="6">
    <source>
        <dbReference type="ARBA" id="ARBA00022837"/>
    </source>
</evidence>
<evidence type="ECO:0000313" key="14">
    <source>
        <dbReference type="WBParaSite" id="sdigi.contig17.g1579.t1"/>
    </source>
</evidence>
<keyword evidence="6 11" id="KW-0106">Calcium</keyword>
<keyword evidence="9" id="KW-0472">Membrane</keyword>
<feature type="domain" description="Cadherin" evidence="12">
    <location>
        <begin position="50"/>
        <end position="115"/>
    </location>
</feature>
<dbReference type="Pfam" id="PF00028">
    <property type="entry name" value="Cadherin"/>
    <property type="match status" value="6"/>
</dbReference>
<evidence type="ECO:0000256" key="11">
    <source>
        <dbReference type="PROSITE-ProRule" id="PRU00043"/>
    </source>
</evidence>
<feature type="domain" description="Cadherin" evidence="12">
    <location>
        <begin position="699"/>
        <end position="803"/>
    </location>
</feature>
<keyword evidence="10" id="KW-0325">Glycoprotein</keyword>
<dbReference type="PANTHER" id="PTHR24025:SF23">
    <property type="entry name" value="NEURAL-CADHERIN"/>
    <property type="match status" value="1"/>
</dbReference>
<evidence type="ECO:0000313" key="13">
    <source>
        <dbReference type="Proteomes" id="UP000887581"/>
    </source>
</evidence>
<evidence type="ECO:0000256" key="8">
    <source>
        <dbReference type="ARBA" id="ARBA00022989"/>
    </source>
</evidence>
<evidence type="ECO:0000259" key="12">
    <source>
        <dbReference type="PROSITE" id="PS50268"/>
    </source>
</evidence>
<feature type="domain" description="Cadherin" evidence="12">
    <location>
        <begin position="227"/>
        <end position="284"/>
    </location>
</feature>
<evidence type="ECO:0000256" key="2">
    <source>
        <dbReference type="ARBA" id="ARBA00022475"/>
    </source>
</evidence>
<comment type="subcellular location">
    <subcellularLocation>
        <location evidence="1">Cell membrane</location>
        <topology evidence="1">Single-pass type I membrane protein</topology>
    </subcellularLocation>
</comment>
<evidence type="ECO:0000256" key="1">
    <source>
        <dbReference type="ARBA" id="ARBA00004251"/>
    </source>
</evidence>
<proteinExistence type="predicted"/>
<dbReference type="PROSITE" id="PS50268">
    <property type="entry name" value="CADHERIN_2"/>
    <property type="match status" value="12"/>
</dbReference>